<evidence type="ECO:0000256" key="1">
    <source>
        <dbReference type="ARBA" id="ARBA00004123"/>
    </source>
</evidence>
<sequence>MPPPTKPNMSSEQNSKAVKDVDDEEFPSNILWVGNLSPDVTDSDLMDCFDKFGALDSITTHSSRCFAFVYFKALDDAKAAKEALQGSVIHGSQIKIEFARPPKAGKHVWVGAISPSITREQLEDEFKKYGKIEEHKFFRERSSAIIHYYRVEDAASAVKNMNGKLLGGEQLRVDFLRSQPLKRDNWSESRDSREGSHISRKTAGPQNSTWRHSSAQHVGQRRGEAPPSNVLWIGYPASVQIDEQMLHNAMILFGEIERIKSFPPRHYSFVEFRSIEEARSAKEGLQGRLFNDPRIQILFSSSDFAPGKDSSPFFSGTGAARQDIHFNEPAYGSGSVDMYGHTRPVGSNSYPGASSNGIHGPNMAIRPFAPQGFDPHHGGQESLNDFHNPASSNWRRLSSPTSGMLPSTPGMRPPVRPMWDGYDGNHYQRDAKRSRVDGPSSVEYQGAEMYGIGNVQVHRSPLLARSQSMDHPVAGEQTGVADVDYIWRGIIAKGGSPVCSARCIPIGKGIDSPLPEVVNCSARTGLDMLAKHYAEASGFDIVYFLPDSEEDFASYTEFLRYLGMKSRAGVAKFDDGTTLFLVPPSDFLSKVLNVIGPERLYGVVLRLPQQQPQHTIPQVPQQYIDRPPLPPTSQAEYGFLSQKEDYQISQMDYNRFVHEDSMTRAAAKPFLPSGDESRPIQPGSADYGGGNPGANPPAGVSLTPELIATLAALIPANAQSPSSTGGQVPLNSSIRTGPPHGWRQEEQATHPSQQFGHQITSQTPLVSQFPAYAGVVNGVEHPTQTILGGPQVQDPTQNVQQSAGIPVRQANGFVAQSQGVQYNVPAQASQQFQIDPSQNSQLVGGGGLFRPPVTQQPKPITSSTGNMPQQQMGIGLLADKASPEFPNQSPAPNTTAATAIKCSTSARIWQSAMKNSTCQVLWRFLSRIAERGTRTGESATPNLVMRSEVTPNRHMETQNNSLYRVFKLDYRF</sequence>
<evidence type="ECO:0000259" key="6">
    <source>
        <dbReference type="PROSITE" id="PS50102"/>
    </source>
</evidence>
<feature type="domain" description="RRM" evidence="6">
    <location>
        <begin position="29"/>
        <end position="101"/>
    </location>
</feature>
<feature type="region of interest" description="Disordered" evidence="5">
    <location>
        <begin position="838"/>
        <end position="870"/>
    </location>
</feature>
<dbReference type="Pfam" id="PF00076">
    <property type="entry name" value="RRM_1"/>
    <property type="match status" value="3"/>
</dbReference>
<keyword evidence="2 4" id="KW-0694">RNA-binding</keyword>
<keyword evidence="3" id="KW-0539">Nucleus</keyword>
<dbReference type="PANTHER" id="PTHR23189">
    <property type="entry name" value="RNA RECOGNITION MOTIF-CONTAINING"/>
    <property type="match status" value="1"/>
</dbReference>
<dbReference type="PROSITE" id="PS50102">
    <property type="entry name" value="RRM"/>
    <property type="match status" value="3"/>
</dbReference>
<dbReference type="InterPro" id="IPR000504">
    <property type="entry name" value="RRM_dom"/>
</dbReference>
<dbReference type="Proteomes" id="UP000825729">
    <property type="component" value="Unassembled WGS sequence"/>
</dbReference>
<organism evidence="7 8">
    <name type="scientific">Aristolochia fimbriata</name>
    <name type="common">White veined hardy Dutchman's pipe vine</name>
    <dbReference type="NCBI Taxonomy" id="158543"/>
    <lineage>
        <taxon>Eukaryota</taxon>
        <taxon>Viridiplantae</taxon>
        <taxon>Streptophyta</taxon>
        <taxon>Embryophyta</taxon>
        <taxon>Tracheophyta</taxon>
        <taxon>Spermatophyta</taxon>
        <taxon>Magnoliopsida</taxon>
        <taxon>Magnoliidae</taxon>
        <taxon>Piperales</taxon>
        <taxon>Aristolochiaceae</taxon>
        <taxon>Aristolochia</taxon>
    </lineage>
</organism>
<feature type="domain" description="RRM" evidence="6">
    <location>
        <begin position="229"/>
        <end position="302"/>
    </location>
</feature>
<dbReference type="CDD" id="cd00590">
    <property type="entry name" value="RRM_SF"/>
    <property type="match status" value="2"/>
</dbReference>
<dbReference type="AlphaFoldDB" id="A0AAV7EA31"/>
<proteinExistence type="predicted"/>
<name>A0AAV7EA31_ARIFI</name>
<reference evidence="7 8" key="1">
    <citation type="submission" date="2021-07" db="EMBL/GenBank/DDBJ databases">
        <title>The Aristolochia fimbriata genome: insights into angiosperm evolution, floral development and chemical biosynthesis.</title>
        <authorList>
            <person name="Jiao Y."/>
        </authorList>
    </citation>
    <scope>NUCLEOTIDE SEQUENCE [LARGE SCALE GENOMIC DNA]</scope>
    <source>
        <strain evidence="7">IBCAS-2021</strain>
        <tissue evidence="7">Leaf</tissue>
    </source>
</reference>
<evidence type="ECO:0000256" key="3">
    <source>
        <dbReference type="ARBA" id="ARBA00023242"/>
    </source>
</evidence>
<feature type="compositionally biased region" description="Basic and acidic residues" evidence="5">
    <location>
        <begin position="184"/>
        <end position="197"/>
    </location>
</feature>
<feature type="region of interest" description="Disordered" evidence="5">
    <location>
        <begin position="393"/>
        <end position="416"/>
    </location>
</feature>
<feature type="region of interest" description="Disordered" evidence="5">
    <location>
        <begin position="184"/>
        <end position="225"/>
    </location>
</feature>
<feature type="region of interest" description="Disordered" evidence="5">
    <location>
        <begin position="718"/>
        <end position="754"/>
    </location>
</feature>
<dbReference type="InterPro" id="IPR012921">
    <property type="entry name" value="SPOC_C"/>
</dbReference>
<accession>A0AAV7EA31</accession>
<keyword evidence="8" id="KW-1185">Reference proteome</keyword>
<dbReference type="SUPFAM" id="SSF54928">
    <property type="entry name" value="RNA-binding domain, RBD"/>
    <property type="match status" value="2"/>
</dbReference>
<feature type="compositionally biased region" description="Polar residues" evidence="5">
    <location>
        <begin position="853"/>
        <end position="870"/>
    </location>
</feature>
<feature type="compositionally biased region" description="Polar residues" evidence="5">
    <location>
        <begin position="393"/>
        <end position="405"/>
    </location>
</feature>
<feature type="compositionally biased region" description="Polar residues" evidence="5">
    <location>
        <begin position="7"/>
        <end position="16"/>
    </location>
</feature>
<dbReference type="FunFam" id="3.30.70.330:FF:000415">
    <property type="entry name" value="Flowering time control protein FPA"/>
    <property type="match status" value="1"/>
</dbReference>
<dbReference type="InterPro" id="IPR035979">
    <property type="entry name" value="RBD_domain_sf"/>
</dbReference>
<feature type="domain" description="RRM" evidence="6">
    <location>
        <begin position="106"/>
        <end position="178"/>
    </location>
</feature>
<dbReference type="GO" id="GO:0005634">
    <property type="term" value="C:nucleus"/>
    <property type="evidence" value="ECO:0007669"/>
    <property type="project" value="UniProtKB-SubCell"/>
</dbReference>
<evidence type="ECO:0000256" key="2">
    <source>
        <dbReference type="ARBA" id="ARBA00022884"/>
    </source>
</evidence>
<protein>
    <recommendedName>
        <fullName evidence="6">RRM domain-containing protein</fullName>
    </recommendedName>
</protein>
<dbReference type="Pfam" id="PF07744">
    <property type="entry name" value="SPOC"/>
    <property type="match status" value="1"/>
</dbReference>
<dbReference type="InterPro" id="IPR012677">
    <property type="entry name" value="Nucleotide-bd_a/b_plait_sf"/>
</dbReference>
<feature type="compositionally biased region" description="Polar residues" evidence="5">
    <location>
        <begin position="204"/>
        <end position="217"/>
    </location>
</feature>
<comment type="caution">
    <text evidence="7">The sequence shown here is derived from an EMBL/GenBank/DDBJ whole genome shotgun (WGS) entry which is preliminary data.</text>
</comment>
<dbReference type="CDD" id="cd21546">
    <property type="entry name" value="SPOC_FPA-like"/>
    <property type="match status" value="1"/>
</dbReference>
<gene>
    <name evidence="7" type="ORF">H6P81_015986</name>
</gene>
<feature type="region of interest" description="Disordered" evidence="5">
    <location>
        <begin position="1"/>
        <end position="21"/>
    </location>
</feature>
<dbReference type="SMART" id="SM00360">
    <property type="entry name" value="RRM"/>
    <property type="match status" value="3"/>
</dbReference>
<feature type="compositionally biased region" description="Polar residues" evidence="5">
    <location>
        <begin position="718"/>
        <end position="735"/>
    </location>
</feature>
<feature type="region of interest" description="Disordered" evidence="5">
    <location>
        <begin position="669"/>
        <end position="700"/>
    </location>
</feature>
<evidence type="ECO:0000256" key="4">
    <source>
        <dbReference type="PROSITE-ProRule" id="PRU00176"/>
    </source>
</evidence>
<evidence type="ECO:0000313" key="7">
    <source>
        <dbReference type="EMBL" id="KAG9444646.1"/>
    </source>
</evidence>
<dbReference type="Gene3D" id="3.30.70.330">
    <property type="match status" value="3"/>
</dbReference>
<dbReference type="GO" id="GO:0003723">
    <property type="term" value="F:RNA binding"/>
    <property type="evidence" value="ECO:0007669"/>
    <property type="project" value="UniProtKB-UniRule"/>
</dbReference>
<evidence type="ECO:0000313" key="8">
    <source>
        <dbReference type="Proteomes" id="UP000825729"/>
    </source>
</evidence>
<evidence type="ECO:0000256" key="5">
    <source>
        <dbReference type="SAM" id="MobiDB-lite"/>
    </source>
</evidence>
<dbReference type="EMBL" id="JAINDJ010000006">
    <property type="protein sequence ID" value="KAG9444646.1"/>
    <property type="molecule type" value="Genomic_DNA"/>
</dbReference>
<comment type="subcellular location">
    <subcellularLocation>
        <location evidence="1">Nucleus</location>
    </subcellularLocation>
</comment>